<dbReference type="InterPro" id="IPR011604">
    <property type="entry name" value="PDDEXK-like_dom_sf"/>
</dbReference>
<organism evidence="2 3">
    <name type="scientific">Polaribacter phage P12002S</name>
    <dbReference type="NCBI Taxonomy" id="1647387"/>
    <lineage>
        <taxon>Viruses</taxon>
        <taxon>Duplodnaviria</taxon>
        <taxon>Heunggongvirae</taxon>
        <taxon>Uroviricota</taxon>
        <taxon>Caudoviricetes</taxon>
        <taxon>Incheonvirus</taxon>
        <taxon>Incheonvirus P12002S</taxon>
    </lineage>
</organism>
<keyword evidence="3" id="KW-1185">Reference proteome</keyword>
<sequence>MEKEKKRFSNFSSSAIYKLASKGRGALTIDNVGSSFYTYIKEKKREKKLNRSISNTVYTRAIIWGIVCELYIFAKKLDTSFSDMNNVGRLTHPDFENWTGVPDTFRRIELVVGDIKSPSSLIKFCDLIENTEEGLESFKINHPDYYWQLVSNAILTGVDKAELLFYIPYLSEMKDILYFVEHIEQESLPLDLDLAQIQWIANEINAFVTFGKNPIQIPYLPNDCEYKDFNTFLFDVPNTDKEFLTERVKMAIEKLKN</sequence>
<reference evidence="2 3" key="1">
    <citation type="journal article" date="2015" name="Stand. Genomic Sci.">
        <title>Complete genome sequences of bacteriophages P12002L and P12002S, two lytic phages that infect a marine Polaribacter strain.</title>
        <authorList>
            <person name="Kang I."/>
            <person name="Jang H."/>
            <person name="Cho J.-C."/>
        </authorList>
    </citation>
    <scope>NUCLEOTIDE SEQUENCE [LARGE SCALE GENOMIC DNA]</scope>
</reference>
<feature type="transmembrane region" description="Helical" evidence="1">
    <location>
        <begin position="57"/>
        <end position="74"/>
    </location>
</feature>
<gene>
    <name evidence="2" type="ORF">P12002S_0063</name>
</gene>
<dbReference type="Proteomes" id="UP000204416">
    <property type="component" value="Segment"/>
</dbReference>
<keyword evidence="1" id="KW-0812">Transmembrane</keyword>
<evidence type="ECO:0000256" key="1">
    <source>
        <dbReference type="SAM" id="Phobius"/>
    </source>
</evidence>
<dbReference type="SUPFAM" id="SSF52980">
    <property type="entry name" value="Restriction endonuclease-like"/>
    <property type="match status" value="1"/>
</dbReference>
<keyword evidence="1" id="KW-1133">Transmembrane helix</keyword>
<evidence type="ECO:0000313" key="2">
    <source>
        <dbReference type="EMBL" id="AKG94319.1"/>
    </source>
</evidence>
<proteinExistence type="predicted"/>
<dbReference type="EMBL" id="KR136260">
    <property type="protein sequence ID" value="AKG94319.1"/>
    <property type="molecule type" value="Genomic_DNA"/>
</dbReference>
<dbReference type="Gene3D" id="3.90.320.10">
    <property type="match status" value="1"/>
</dbReference>
<dbReference type="RefSeq" id="YP_009195737.1">
    <property type="nucleotide sequence ID" value="NC_028763.1"/>
</dbReference>
<evidence type="ECO:0000313" key="3">
    <source>
        <dbReference type="Proteomes" id="UP000204416"/>
    </source>
</evidence>
<dbReference type="OrthoDB" id="25526at10239"/>
<name>A0A0F7IK18_9CAUD</name>
<keyword evidence="1" id="KW-0472">Membrane</keyword>
<protein>
    <submittedName>
        <fullName evidence="2">Uncharacterized protein</fullName>
    </submittedName>
</protein>
<dbReference type="KEGG" id="vg:26623033"/>
<dbReference type="InterPro" id="IPR011335">
    <property type="entry name" value="Restrct_endonuc-II-like"/>
</dbReference>
<accession>A0A0F7IK18</accession>
<dbReference type="GeneID" id="26623033"/>